<accession>W5J904</accession>
<reference evidence="4" key="3">
    <citation type="journal article" date="2013" name="Nucleic Acids Res.">
        <title>The genome of Anopheles darlingi, the main neotropical malaria vector.</title>
        <authorList>
            <person name="Marinotti O."/>
            <person name="Cerqueira G.C."/>
            <person name="de Almeida L.G."/>
            <person name="Ferro M.I."/>
            <person name="Loreto E.L."/>
            <person name="Zaha A."/>
            <person name="Teixeira S.M."/>
            <person name="Wespiser A.R."/>
            <person name="Almeida E Silva A."/>
            <person name="Schlindwein A.D."/>
            <person name="Pacheco A.C."/>
            <person name="Silva A.L."/>
            <person name="Graveley B.R."/>
            <person name="Walenz B.P."/>
            <person name="Lima Bde A."/>
            <person name="Ribeiro C.A."/>
            <person name="Nunes-Silva C.G."/>
            <person name="de Carvalho C.R."/>
            <person name="Soares C.M."/>
            <person name="de Menezes C.B."/>
            <person name="Matiolli C."/>
            <person name="Caffrey D."/>
            <person name="Araujo D.A."/>
            <person name="de Oliveira D.M."/>
            <person name="Golenbock D."/>
            <person name="Grisard E.C."/>
            <person name="Fantinatti-Garboggini F."/>
            <person name="de Carvalho F.M."/>
            <person name="Barcellos F.G."/>
            <person name="Prosdocimi F."/>
            <person name="May G."/>
            <person name="Azevedo Junior G.M."/>
            <person name="Guimaraes G.M."/>
            <person name="Goldman G.H."/>
            <person name="Padilha I.Q."/>
            <person name="Batista Jda S."/>
            <person name="Ferro J.A."/>
            <person name="Ribeiro J.M."/>
            <person name="Fietto J.L."/>
            <person name="Dabbas K.M."/>
            <person name="Cerdeira L."/>
            <person name="Agnez-Lima L.F."/>
            <person name="Brocchi M."/>
            <person name="de Carvalho M.O."/>
            <person name="Teixeira Mde M."/>
            <person name="Diniz Maia Mde M."/>
            <person name="Goldman M.H."/>
            <person name="Cruz Schneider M.P."/>
            <person name="Felipe M.S."/>
            <person name="Hungria M."/>
            <person name="Nicolas M.F."/>
            <person name="Pereira M."/>
            <person name="Montes M.A."/>
            <person name="Cantao M.E."/>
            <person name="Vincentz M."/>
            <person name="Rafael M.S."/>
            <person name="Silverman N."/>
            <person name="Stoco P.H."/>
            <person name="Souza R.C."/>
            <person name="Vicentini R."/>
            <person name="Gazzinelli R.T."/>
            <person name="Neves Rde O."/>
            <person name="Silva R."/>
            <person name="Astolfi-Filho S."/>
            <person name="Maciel T.E."/>
            <person name="Urmenyi T.P."/>
            <person name="Tadei W.P."/>
            <person name="Camargo E.P."/>
            <person name="de Vasconcelos A.T."/>
        </authorList>
    </citation>
    <scope>NUCLEOTIDE SEQUENCE</scope>
</reference>
<feature type="transmembrane region" description="Helical" evidence="1">
    <location>
        <begin position="431"/>
        <end position="450"/>
    </location>
</feature>
<dbReference type="InterPro" id="IPR056229">
    <property type="entry name" value="Ig_TMM62"/>
</dbReference>
<keyword evidence="1" id="KW-1133">Transmembrane helix</keyword>
<dbReference type="AlphaFoldDB" id="W5J904"/>
<dbReference type="GO" id="GO:0016787">
    <property type="term" value="F:hydrolase activity"/>
    <property type="evidence" value="ECO:0007669"/>
    <property type="project" value="InterPro"/>
</dbReference>
<evidence type="ECO:0000259" key="2">
    <source>
        <dbReference type="Pfam" id="PF00149"/>
    </source>
</evidence>
<feature type="domain" description="Calcineurin-like phosphoesterase" evidence="2">
    <location>
        <begin position="63"/>
        <end position="277"/>
    </location>
</feature>
<dbReference type="InterPro" id="IPR004843">
    <property type="entry name" value="Calcineurin-like_PHP"/>
</dbReference>
<reference evidence="4" key="2">
    <citation type="submission" date="2010-05" db="EMBL/GenBank/DDBJ databases">
        <authorList>
            <person name="Almeida L.G."/>
            <person name="Nicolas M.F."/>
            <person name="Souza R.C."/>
            <person name="Vasconcelos A.T.R."/>
        </authorList>
    </citation>
    <scope>NUCLEOTIDE SEQUENCE</scope>
</reference>
<organism evidence="4">
    <name type="scientific">Anopheles darlingi</name>
    <name type="common">Mosquito</name>
    <dbReference type="NCBI Taxonomy" id="43151"/>
    <lineage>
        <taxon>Eukaryota</taxon>
        <taxon>Metazoa</taxon>
        <taxon>Ecdysozoa</taxon>
        <taxon>Arthropoda</taxon>
        <taxon>Hexapoda</taxon>
        <taxon>Insecta</taxon>
        <taxon>Pterygota</taxon>
        <taxon>Neoptera</taxon>
        <taxon>Endopterygota</taxon>
        <taxon>Diptera</taxon>
        <taxon>Nematocera</taxon>
        <taxon>Culicoidea</taxon>
        <taxon>Culicidae</taxon>
        <taxon>Anophelinae</taxon>
        <taxon>Anopheles</taxon>
    </lineage>
</organism>
<dbReference type="InterPro" id="IPR041871">
    <property type="entry name" value="MPP_TMEM62"/>
</dbReference>
<evidence type="ECO:0000313" key="4">
    <source>
        <dbReference type="EMBL" id="ETN59868.1"/>
    </source>
</evidence>
<dbReference type="VEuPathDB" id="VectorBase:ADAC008526"/>
<reference evidence="5" key="4">
    <citation type="submission" date="2015-06" db="UniProtKB">
        <authorList>
            <consortium name="EnsemblMetazoa"/>
        </authorList>
    </citation>
    <scope>IDENTIFICATION</scope>
</reference>
<dbReference type="InterPro" id="IPR029052">
    <property type="entry name" value="Metallo-depent_PP-like"/>
</dbReference>
<dbReference type="OMA" id="INDESWV"/>
<proteinExistence type="predicted"/>
<reference evidence="4 6" key="1">
    <citation type="journal article" date="2010" name="BMC Genomics">
        <title>Combination of measures distinguishes pre-miRNAs from other stem-loops in the genome of the newly sequenced Anopheles darlingi.</title>
        <authorList>
            <person name="Mendes N.D."/>
            <person name="Freitas A.T."/>
            <person name="Vasconcelos A.T."/>
            <person name="Sagot M.F."/>
        </authorList>
    </citation>
    <scope>NUCLEOTIDE SEQUENCE</scope>
</reference>
<protein>
    <submittedName>
        <fullName evidence="4">Transmembrane protein 62</fullName>
    </submittedName>
</protein>
<dbReference type="HOGENOM" id="CLU_021197_2_0_1"/>
<sequence length="481" mass="55483">MRFTTAAFALIVFIVVSSIFVANLASLIGMDKQLSSRLEAALNEGHNQEHRQLRLDDGPGHLMWFLQISDIHISKYLDPTRVPHLVEFCNRTVDIIRPSVVLASGDLTDAKTSNFLGSQQHEQEWRWYFEVLHDTNVLNRTIWLDIRGNHDNFNVPALQARQDLFTNYSAQGRYHTRSYMQHIERGGERYAFIAVDACLDPGPKRPFNFVGMLSINETQHLFNLAEQSRAMGTNYTIWFGHYPTSCILTPGLGSGGIRNLIGRYRDAYAYLSGHFHTLGGAVPRMYTLQKEGFLELELGDWMRNRRYRLAAFDHGYFSFVDVQHNQWPVILVTNPKEAHFNIPEKESPGPVLESTHIRILIFSPARITECQVKLDTSSWKECIRISREFFYRRDLEKNHGWIVMLWKNATFILIMTVEVLLAAIFWHSYGLLAFIIAPLRAWSIVMNIILWQQSRYIPEKCLRSAATVWSSSEPKLSTLSQ</sequence>
<dbReference type="VEuPathDB" id="VectorBase:ADAR2_006202"/>
<keyword evidence="1" id="KW-0472">Membrane</keyword>
<gene>
    <name evidence="4" type="ORF">AND_008526</name>
</gene>
<dbReference type="SUPFAM" id="SSF56300">
    <property type="entry name" value="Metallo-dependent phosphatases"/>
    <property type="match status" value="1"/>
</dbReference>
<feature type="transmembrane region" description="Helical" evidence="1">
    <location>
        <begin position="6"/>
        <end position="28"/>
    </location>
</feature>
<evidence type="ECO:0000313" key="5">
    <source>
        <dbReference type="EnsemblMetazoa" id="ADAC008526-PA"/>
    </source>
</evidence>
<dbReference type="STRING" id="43151.W5J904"/>
<dbReference type="PANTHER" id="PTHR14795">
    <property type="entry name" value="HELICASE RELATED"/>
    <property type="match status" value="1"/>
</dbReference>
<evidence type="ECO:0000259" key="3">
    <source>
        <dbReference type="Pfam" id="PF24384"/>
    </source>
</evidence>
<feature type="transmembrane region" description="Helical" evidence="1">
    <location>
        <begin position="401"/>
        <end position="425"/>
    </location>
</feature>
<dbReference type="Pfam" id="PF24384">
    <property type="entry name" value="Ig_TMM62"/>
    <property type="match status" value="1"/>
</dbReference>
<dbReference type="Gene3D" id="3.60.21.10">
    <property type="match status" value="1"/>
</dbReference>
<feature type="domain" description="TMEM62 Ig-like" evidence="3">
    <location>
        <begin position="325"/>
        <end position="382"/>
    </location>
</feature>
<evidence type="ECO:0000256" key="1">
    <source>
        <dbReference type="SAM" id="Phobius"/>
    </source>
</evidence>
<keyword evidence="6" id="KW-1185">Reference proteome</keyword>
<dbReference type="Proteomes" id="UP000000673">
    <property type="component" value="Unassembled WGS sequence"/>
</dbReference>
<evidence type="ECO:0000313" key="6">
    <source>
        <dbReference type="Proteomes" id="UP000000673"/>
    </source>
</evidence>
<name>W5J904_ANODA</name>
<dbReference type="eggNOG" id="ENOG502QTBN">
    <property type="taxonomic scope" value="Eukaryota"/>
</dbReference>
<dbReference type="EMBL" id="ADMH02002029">
    <property type="protein sequence ID" value="ETN59868.1"/>
    <property type="molecule type" value="Genomic_DNA"/>
</dbReference>
<dbReference type="CDD" id="cd07401">
    <property type="entry name" value="MPP_TMEM62_N"/>
    <property type="match status" value="1"/>
</dbReference>
<keyword evidence="1 4" id="KW-0812">Transmembrane</keyword>
<dbReference type="PANTHER" id="PTHR14795:SF0">
    <property type="entry name" value="TRANSMEMBRANE PROTEIN 62"/>
    <property type="match status" value="1"/>
</dbReference>
<dbReference type="Pfam" id="PF00149">
    <property type="entry name" value="Metallophos"/>
    <property type="match status" value="1"/>
</dbReference>
<dbReference type="EnsemblMetazoa" id="ADAC008526-RA">
    <property type="protein sequence ID" value="ADAC008526-PA"/>
    <property type="gene ID" value="ADAC008526"/>
</dbReference>